<keyword evidence="3 8" id="KW-0479">Metal-binding</keyword>
<dbReference type="Pfam" id="PF09827">
    <property type="entry name" value="CRISPR_Cas2"/>
    <property type="match status" value="1"/>
</dbReference>
<evidence type="ECO:0000256" key="2">
    <source>
        <dbReference type="ARBA" id="ARBA00022722"/>
    </source>
</evidence>
<dbReference type="CDD" id="cd09725">
    <property type="entry name" value="Cas2_I_II_III"/>
    <property type="match status" value="1"/>
</dbReference>
<dbReference type="EC" id="3.1.-.-" evidence="8"/>
<protein>
    <recommendedName>
        <fullName evidence="8">CRISPR-associated endoribonuclease Cas2</fullName>
        <ecNumber evidence="8">3.1.-.-</ecNumber>
    </recommendedName>
</protein>
<dbReference type="STRING" id="671065.MetMK1DRAFT_00004070"/>
<dbReference type="GO" id="GO:0051607">
    <property type="term" value="P:defense response to virus"/>
    <property type="evidence" value="ECO:0007669"/>
    <property type="project" value="UniProtKB-UniRule"/>
</dbReference>
<evidence type="ECO:0000256" key="6">
    <source>
        <dbReference type="ARBA" id="ARBA00022842"/>
    </source>
</evidence>
<dbReference type="GO" id="GO:0004521">
    <property type="term" value="F:RNA endonuclease activity"/>
    <property type="evidence" value="ECO:0007669"/>
    <property type="project" value="InterPro"/>
</dbReference>
<comment type="cofactor">
    <cofactor evidence="1 8">
        <name>Mg(2+)</name>
        <dbReference type="ChEBI" id="CHEBI:18420"/>
    </cofactor>
</comment>
<dbReference type="InterPro" id="IPR021127">
    <property type="entry name" value="CRISPR_associated_Cas2"/>
</dbReference>
<evidence type="ECO:0000256" key="3">
    <source>
        <dbReference type="ARBA" id="ARBA00022723"/>
    </source>
</evidence>
<gene>
    <name evidence="8" type="primary">cas2</name>
    <name evidence="9" type="ORF">MetMK1DRAFT_00004070</name>
</gene>
<dbReference type="GO" id="GO:0043571">
    <property type="term" value="P:maintenance of CRISPR repeat elements"/>
    <property type="evidence" value="ECO:0007669"/>
    <property type="project" value="UniProtKB-UniRule"/>
</dbReference>
<dbReference type="NCBIfam" id="TIGR01573">
    <property type="entry name" value="cas2"/>
    <property type="match status" value="1"/>
</dbReference>
<comment type="subunit">
    <text evidence="8">Homodimer, forms a heterotetramer with a Cas1 homodimer.</text>
</comment>
<dbReference type="EMBL" id="JH597761">
    <property type="protein sequence ID" value="EHP69905.1"/>
    <property type="molecule type" value="Genomic_DNA"/>
</dbReference>
<keyword evidence="5 8" id="KW-0378">Hydrolase</keyword>
<dbReference type="PANTHER" id="PTHR34405:SF3">
    <property type="entry name" value="CRISPR-ASSOCIATED ENDORIBONUCLEASE CAS2 3"/>
    <property type="match status" value="1"/>
</dbReference>
<accession>H2C4W3</accession>
<dbReference type="RefSeq" id="WP_009070144.1">
    <property type="nucleotide sequence ID" value="NZ_JH597761.1"/>
</dbReference>
<reference evidence="9 10" key="1">
    <citation type="submission" date="2012-01" db="EMBL/GenBank/DDBJ databases">
        <title>Improved High-Quality Draft sequence of Metallosphaera yellowstonensis MK1.</title>
        <authorList>
            <consortium name="US DOE Joint Genome Institute"/>
            <person name="Lucas S."/>
            <person name="Han J."/>
            <person name="Cheng J.-F."/>
            <person name="Goodwin L."/>
            <person name="Pitluck S."/>
            <person name="Peters L."/>
            <person name="Teshima H."/>
            <person name="Detter J.C."/>
            <person name="Han C."/>
            <person name="Tapia R."/>
            <person name="Land M."/>
            <person name="Hauser L."/>
            <person name="Kyrpides N."/>
            <person name="Kozubal M."/>
            <person name="Macur R.E."/>
            <person name="Jay Z."/>
            <person name="Inskeep W."/>
            <person name="Woyke T."/>
        </authorList>
    </citation>
    <scope>NUCLEOTIDE SEQUENCE [LARGE SCALE GENOMIC DNA]</scope>
    <source>
        <strain evidence="9 10">MK1</strain>
    </source>
</reference>
<dbReference type="HAMAP" id="MF_01471">
    <property type="entry name" value="Cas2"/>
    <property type="match status" value="1"/>
</dbReference>
<proteinExistence type="inferred from homology"/>
<name>H2C4W3_9CREN</name>
<dbReference type="AlphaFoldDB" id="H2C4W3"/>
<evidence type="ECO:0000256" key="8">
    <source>
        <dbReference type="HAMAP-Rule" id="MF_01471"/>
    </source>
</evidence>
<evidence type="ECO:0000256" key="5">
    <source>
        <dbReference type="ARBA" id="ARBA00022801"/>
    </source>
</evidence>
<dbReference type="GO" id="GO:0016787">
    <property type="term" value="F:hydrolase activity"/>
    <property type="evidence" value="ECO:0007669"/>
    <property type="project" value="UniProtKB-KW"/>
</dbReference>
<sequence length="92" mass="10452">MRLLVVYDVSDNGKRSRLAKELKRFGLSRIQRSAFAGEVDQQRFKDLCRACSTLVDEDTDVVHVIQLGLRDWERRVVIGVEGGGEDDRGFVV</sequence>
<dbReference type="Gene3D" id="3.30.70.240">
    <property type="match status" value="1"/>
</dbReference>
<evidence type="ECO:0000256" key="1">
    <source>
        <dbReference type="ARBA" id="ARBA00001946"/>
    </source>
</evidence>
<dbReference type="GO" id="GO:0046872">
    <property type="term" value="F:metal ion binding"/>
    <property type="evidence" value="ECO:0007669"/>
    <property type="project" value="UniProtKB-UniRule"/>
</dbReference>
<evidence type="ECO:0000256" key="4">
    <source>
        <dbReference type="ARBA" id="ARBA00022759"/>
    </source>
</evidence>
<keyword evidence="4 8" id="KW-0255">Endonuclease</keyword>
<dbReference type="HOGENOM" id="CLU_161124_2_1_2"/>
<evidence type="ECO:0000256" key="7">
    <source>
        <dbReference type="ARBA" id="ARBA00023118"/>
    </source>
</evidence>
<dbReference type="SUPFAM" id="SSF143430">
    <property type="entry name" value="TTP0101/SSO1404-like"/>
    <property type="match status" value="1"/>
</dbReference>
<dbReference type="Proteomes" id="UP000003980">
    <property type="component" value="Unassembled WGS sequence"/>
</dbReference>
<dbReference type="OrthoDB" id="75992at2157"/>
<keyword evidence="6 8" id="KW-0460">Magnesium</keyword>
<comment type="similarity">
    <text evidence="8">Belongs to the CRISPR-associated endoribonuclease Cas2 protein family.</text>
</comment>
<dbReference type="InterPro" id="IPR019199">
    <property type="entry name" value="Virulence_VapD/CRISPR_Cas2"/>
</dbReference>
<organism evidence="9 10">
    <name type="scientific">Metallosphaera yellowstonensis MK1</name>
    <dbReference type="NCBI Taxonomy" id="671065"/>
    <lineage>
        <taxon>Archaea</taxon>
        <taxon>Thermoproteota</taxon>
        <taxon>Thermoprotei</taxon>
        <taxon>Sulfolobales</taxon>
        <taxon>Sulfolobaceae</taxon>
        <taxon>Metallosphaera</taxon>
    </lineage>
</organism>
<keyword evidence="2 8" id="KW-0540">Nuclease</keyword>
<keyword evidence="7 8" id="KW-0051">Antiviral defense</keyword>
<evidence type="ECO:0000313" key="10">
    <source>
        <dbReference type="Proteomes" id="UP000003980"/>
    </source>
</evidence>
<evidence type="ECO:0000313" key="9">
    <source>
        <dbReference type="EMBL" id="EHP69905.1"/>
    </source>
</evidence>
<dbReference type="PANTHER" id="PTHR34405">
    <property type="entry name" value="CRISPR-ASSOCIATED ENDORIBONUCLEASE CAS2"/>
    <property type="match status" value="1"/>
</dbReference>
<dbReference type="eggNOG" id="arCOG04194">
    <property type="taxonomic scope" value="Archaea"/>
</dbReference>
<comment type="function">
    <text evidence="8">CRISPR (clustered regularly interspaced short palindromic repeat), is an adaptive immune system that provides protection against mobile genetic elements (viruses, transposable elements and conjugative plasmids). CRISPR clusters contain sequences complementary to antecedent mobile elements and target invading nucleic acids. CRISPR clusters are transcribed and processed into CRISPR RNA (crRNA). Functions as a ssRNA-specific endoribonuclease. Involved in the integration of spacer DNA into the CRISPR cassette.</text>
</comment>
<keyword evidence="10" id="KW-1185">Reference proteome</keyword>
<feature type="binding site" evidence="8">
    <location>
        <position position="8"/>
    </location>
    <ligand>
        <name>Mg(2+)</name>
        <dbReference type="ChEBI" id="CHEBI:18420"/>
        <note>catalytic</note>
    </ligand>
</feature>